<feature type="compositionally biased region" description="Basic residues" evidence="1">
    <location>
        <begin position="118"/>
        <end position="138"/>
    </location>
</feature>
<proteinExistence type="predicted"/>
<feature type="compositionally biased region" description="Basic and acidic residues" evidence="1">
    <location>
        <begin position="8"/>
        <end position="22"/>
    </location>
</feature>
<feature type="non-terminal residue" evidence="2">
    <location>
        <position position="1"/>
    </location>
</feature>
<reference evidence="2" key="1">
    <citation type="submission" date="2014-12" db="EMBL/GenBank/DDBJ databases">
        <title>Insight into the proteome of Arion vulgaris.</title>
        <authorList>
            <person name="Aradska J."/>
            <person name="Bulat T."/>
            <person name="Smidak R."/>
            <person name="Sarate P."/>
            <person name="Gangsoo J."/>
            <person name="Sialana F."/>
            <person name="Bilban M."/>
            <person name="Lubec G."/>
        </authorList>
    </citation>
    <scope>NUCLEOTIDE SEQUENCE</scope>
    <source>
        <tissue evidence="2">Skin</tissue>
    </source>
</reference>
<dbReference type="EMBL" id="HACG01021464">
    <property type="protein sequence ID" value="CEK68329.1"/>
    <property type="molecule type" value="Transcribed_RNA"/>
</dbReference>
<sequence>PKPVTSHGGEKSPKRLSVEKYVSKQNTAKVNQISPKPPKPVTTHGGEKSPNKPSPHQLPSPMRMKQTRKQSLPRGTRSRSKSGQISPNKIISPAANQHVEKQLSTTHRPVAQKPATPTKKRKTPGSPTLKKKSPKHFFKLGDKNPKQNLFIANEFNLLNAHKQRLESSNSKSSYAAINFHCLPTAEAGEHTIFP</sequence>
<feature type="compositionally biased region" description="Polar residues" evidence="1">
    <location>
        <begin position="23"/>
        <end position="34"/>
    </location>
</feature>
<evidence type="ECO:0000256" key="1">
    <source>
        <dbReference type="SAM" id="MobiDB-lite"/>
    </source>
</evidence>
<gene>
    <name evidence="2" type="primary">ORF65939</name>
</gene>
<feature type="non-terminal residue" evidence="2">
    <location>
        <position position="194"/>
    </location>
</feature>
<accession>A0A0B6ZI82</accession>
<name>A0A0B6ZI82_9EUPU</name>
<feature type="region of interest" description="Disordered" evidence="1">
    <location>
        <begin position="1"/>
        <end position="142"/>
    </location>
</feature>
<organism evidence="2">
    <name type="scientific">Arion vulgaris</name>
    <dbReference type="NCBI Taxonomy" id="1028688"/>
    <lineage>
        <taxon>Eukaryota</taxon>
        <taxon>Metazoa</taxon>
        <taxon>Spiralia</taxon>
        <taxon>Lophotrochozoa</taxon>
        <taxon>Mollusca</taxon>
        <taxon>Gastropoda</taxon>
        <taxon>Heterobranchia</taxon>
        <taxon>Euthyneura</taxon>
        <taxon>Panpulmonata</taxon>
        <taxon>Eupulmonata</taxon>
        <taxon>Stylommatophora</taxon>
        <taxon>Helicina</taxon>
        <taxon>Arionoidea</taxon>
        <taxon>Arionidae</taxon>
        <taxon>Arion</taxon>
    </lineage>
</organism>
<dbReference type="AlphaFoldDB" id="A0A0B6ZI82"/>
<protein>
    <submittedName>
        <fullName evidence="2">Uncharacterized protein</fullName>
    </submittedName>
</protein>
<evidence type="ECO:0000313" key="2">
    <source>
        <dbReference type="EMBL" id="CEK68329.1"/>
    </source>
</evidence>